<feature type="compositionally biased region" description="Low complexity" evidence="1">
    <location>
        <begin position="199"/>
        <end position="216"/>
    </location>
</feature>
<accession>A0A3A3YXV9</accession>
<feature type="region of interest" description="Disordered" evidence="1">
    <location>
        <begin position="183"/>
        <end position="216"/>
    </location>
</feature>
<sequence>MPHPKTTPTRRRAARAAAAAAGLTALGAALAGPAAAHVTAVAPAGATAGGYAKVVLTVPTERDDAGTTALAVELPQDTPLASVRARPLPGWDVALTTTRLPEPVATGTTTLSEAVTRVTWTAQEGTRIAPGEFEEFSLSLGPLPDVDELVLPATQTYDSGEVVAWDQPPTGGEEPEHPAPVVAVEPAAPGGEGGHGHGADPAADGSDAQPVAATRPAAAGDDVLARSLGGAGLVLGAGALGLAARRRRA</sequence>
<dbReference type="AlphaFoldDB" id="A0A3A3YXV9"/>
<dbReference type="InterPro" id="IPR006311">
    <property type="entry name" value="TAT_signal"/>
</dbReference>
<dbReference type="CDD" id="cd08545">
    <property type="entry name" value="YcnI_like"/>
    <property type="match status" value="1"/>
</dbReference>
<organism evidence="4 5">
    <name type="scientific">Vallicoccus soli</name>
    <dbReference type="NCBI Taxonomy" id="2339232"/>
    <lineage>
        <taxon>Bacteria</taxon>
        <taxon>Bacillati</taxon>
        <taxon>Actinomycetota</taxon>
        <taxon>Actinomycetes</taxon>
        <taxon>Motilibacterales</taxon>
        <taxon>Vallicoccaceae</taxon>
        <taxon>Vallicoccus</taxon>
    </lineage>
</organism>
<dbReference type="EMBL" id="QZEZ01000006">
    <property type="protein sequence ID" value="RJK94793.1"/>
    <property type="molecule type" value="Genomic_DNA"/>
</dbReference>
<dbReference type="Pfam" id="PF07987">
    <property type="entry name" value="DUF1775"/>
    <property type="match status" value="1"/>
</dbReference>
<dbReference type="Proteomes" id="UP000265614">
    <property type="component" value="Unassembled WGS sequence"/>
</dbReference>
<feature type="domain" description="YncI copper-binding" evidence="3">
    <location>
        <begin position="37"/>
        <end position="184"/>
    </location>
</feature>
<evidence type="ECO:0000259" key="3">
    <source>
        <dbReference type="Pfam" id="PF07987"/>
    </source>
</evidence>
<evidence type="ECO:0000256" key="2">
    <source>
        <dbReference type="SAM" id="SignalP"/>
    </source>
</evidence>
<reference evidence="4 5" key="1">
    <citation type="submission" date="2018-09" db="EMBL/GenBank/DDBJ databases">
        <title>YIM 75000 draft genome.</title>
        <authorList>
            <person name="Tang S."/>
            <person name="Feng Y."/>
        </authorList>
    </citation>
    <scope>NUCLEOTIDE SEQUENCE [LARGE SCALE GENOMIC DNA]</scope>
    <source>
        <strain evidence="4 5">YIM 75000</strain>
    </source>
</reference>
<name>A0A3A3YXV9_9ACTN</name>
<dbReference type="PROSITE" id="PS51318">
    <property type="entry name" value="TAT"/>
    <property type="match status" value="1"/>
</dbReference>
<evidence type="ECO:0000313" key="4">
    <source>
        <dbReference type="EMBL" id="RJK94793.1"/>
    </source>
</evidence>
<proteinExistence type="predicted"/>
<evidence type="ECO:0000256" key="1">
    <source>
        <dbReference type="SAM" id="MobiDB-lite"/>
    </source>
</evidence>
<dbReference type="RefSeq" id="WP_119950975.1">
    <property type="nucleotide sequence ID" value="NZ_QZEZ01000006.1"/>
</dbReference>
<protein>
    <submittedName>
        <fullName evidence="4">DUF1775 domain-containing protein</fullName>
    </submittedName>
</protein>
<gene>
    <name evidence="4" type="ORF">D5H78_13310</name>
</gene>
<evidence type="ECO:0000313" key="5">
    <source>
        <dbReference type="Proteomes" id="UP000265614"/>
    </source>
</evidence>
<feature type="signal peptide" evidence="2">
    <location>
        <begin position="1"/>
        <end position="31"/>
    </location>
</feature>
<dbReference type="InterPro" id="IPR012533">
    <property type="entry name" value="YcnI-copper_dom"/>
</dbReference>
<comment type="caution">
    <text evidence="4">The sequence shown here is derived from an EMBL/GenBank/DDBJ whole genome shotgun (WGS) entry which is preliminary data.</text>
</comment>
<keyword evidence="2" id="KW-0732">Signal</keyword>
<feature type="chain" id="PRO_5039200554" evidence="2">
    <location>
        <begin position="32"/>
        <end position="249"/>
    </location>
</feature>
<dbReference type="OrthoDB" id="9810871at2"/>
<keyword evidence="5" id="KW-1185">Reference proteome</keyword>
<dbReference type="InterPro" id="IPR038507">
    <property type="entry name" value="YcnI-like_sf"/>
</dbReference>
<dbReference type="Gene3D" id="2.60.40.2230">
    <property type="entry name" value="Uncharacterised protein YcnI-like PF07987, DUF1775"/>
    <property type="match status" value="1"/>
</dbReference>